<dbReference type="Proteomes" id="UP000266723">
    <property type="component" value="Unassembled WGS sequence"/>
</dbReference>
<organism evidence="3 4">
    <name type="scientific">Brassica cretica</name>
    <name type="common">Mustard</name>
    <dbReference type="NCBI Taxonomy" id="69181"/>
    <lineage>
        <taxon>Eukaryota</taxon>
        <taxon>Viridiplantae</taxon>
        <taxon>Streptophyta</taxon>
        <taxon>Embryophyta</taxon>
        <taxon>Tracheophyta</taxon>
        <taxon>Spermatophyta</taxon>
        <taxon>Magnoliopsida</taxon>
        <taxon>eudicotyledons</taxon>
        <taxon>Gunneridae</taxon>
        <taxon>Pentapetalae</taxon>
        <taxon>rosids</taxon>
        <taxon>malvids</taxon>
        <taxon>Brassicales</taxon>
        <taxon>Brassicaceae</taxon>
        <taxon>Brassiceae</taxon>
        <taxon>Brassica</taxon>
    </lineage>
</organism>
<dbReference type="InterPro" id="IPR017972">
    <property type="entry name" value="Cyt_P450_CS"/>
</dbReference>
<keyword evidence="1" id="KW-0408">Iron</keyword>
<feature type="compositionally biased region" description="Basic and acidic residues" evidence="2">
    <location>
        <begin position="1"/>
        <end position="21"/>
    </location>
</feature>
<keyword evidence="1" id="KW-0349">Heme</keyword>
<comment type="similarity">
    <text evidence="1">Belongs to the cytochrome P450 family.</text>
</comment>
<keyword evidence="1" id="KW-0503">Monooxygenase</keyword>
<comment type="caution">
    <text evidence="3">The sequence shown here is derived from an EMBL/GenBank/DDBJ whole genome shotgun (WGS) entry which is preliminary data.</text>
</comment>
<dbReference type="Gene3D" id="1.10.630.10">
    <property type="entry name" value="Cytochrome P450"/>
    <property type="match status" value="1"/>
</dbReference>
<evidence type="ECO:0000256" key="1">
    <source>
        <dbReference type="RuleBase" id="RU000461"/>
    </source>
</evidence>
<dbReference type="InterPro" id="IPR036396">
    <property type="entry name" value="Cyt_P450_sf"/>
</dbReference>
<dbReference type="InterPro" id="IPR001128">
    <property type="entry name" value="Cyt_P450"/>
</dbReference>
<keyword evidence="4" id="KW-1185">Reference proteome</keyword>
<feature type="region of interest" description="Disordered" evidence="2">
    <location>
        <begin position="1"/>
        <end position="38"/>
    </location>
</feature>
<evidence type="ECO:0000256" key="2">
    <source>
        <dbReference type="SAM" id="MobiDB-lite"/>
    </source>
</evidence>
<feature type="compositionally biased region" description="Gly residues" evidence="2">
    <location>
        <begin position="22"/>
        <end position="33"/>
    </location>
</feature>
<dbReference type="PROSITE" id="PS00086">
    <property type="entry name" value="CYTOCHROME_P450"/>
    <property type="match status" value="1"/>
</dbReference>
<gene>
    <name evidence="3" type="ORF">DY000_02033940</name>
</gene>
<dbReference type="Pfam" id="PF00067">
    <property type="entry name" value="p450"/>
    <property type="match status" value="1"/>
</dbReference>
<evidence type="ECO:0008006" key="5">
    <source>
        <dbReference type="Google" id="ProtNLM"/>
    </source>
</evidence>
<name>A0ABQ7DIB8_BRACR</name>
<accession>A0ABQ7DIB8</accession>
<sequence>MYIGSKDKTFNELEPKLDRGDGVGGAGDGGSNGGNMEKSLESQNSCFVFGGGTRLCPGKELGIVEISSFLHYFVTRYRWEEMGGDKLMVFPRVFAPKGFHLRISPY</sequence>
<dbReference type="SUPFAM" id="SSF48264">
    <property type="entry name" value="Cytochrome P450"/>
    <property type="match status" value="1"/>
</dbReference>
<keyword evidence="1" id="KW-0479">Metal-binding</keyword>
<keyword evidence="1" id="KW-0560">Oxidoreductase</keyword>
<reference evidence="3 4" key="1">
    <citation type="journal article" date="2020" name="BMC Genomics">
        <title>Intraspecific diversification of the crop wild relative Brassica cretica Lam. using demographic model selection.</title>
        <authorList>
            <person name="Kioukis A."/>
            <person name="Michalopoulou V.A."/>
            <person name="Briers L."/>
            <person name="Pirintsos S."/>
            <person name="Studholme D.J."/>
            <person name="Pavlidis P."/>
            <person name="Sarris P.F."/>
        </authorList>
    </citation>
    <scope>NUCLEOTIDE SEQUENCE [LARGE SCALE GENOMIC DNA]</scope>
    <source>
        <strain evidence="4">cv. PFS-1207/04</strain>
    </source>
</reference>
<evidence type="ECO:0000313" key="3">
    <source>
        <dbReference type="EMBL" id="KAF3576794.1"/>
    </source>
</evidence>
<proteinExistence type="inferred from homology"/>
<dbReference type="EMBL" id="QGKV02000649">
    <property type="protein sequence ID" value="KAF3576794.1"/>
    <property type="molecule type" value="Genomic_DNA"/>
</dbReference>
<evidence type="ECO:0000313" key="4">
    <source>
        <dbReference type="Proteomes" id="UP000266723"/>
    </source>
</evidence>
<protein>
    <recommendedName>
        <fullName evidence="5">Cytochrome P450</fullName>
    </recommendedName>
</protein>